<gene>
    <name evidence="1" type="ORF">SORBI_3009G021900</name>
</gene>
<proteinExistence type="predicted"/>
<keyword evidence="2" id="KW-1185">Reference proteome</keyword>
<dbReference type="InParanoid" id="A0A1Z5R0H0"/>
<name>A0A1Z5R0H0_SORBI</name>
<reference evidence="2" key="2">
    <citation type="journal article" date="2018" name="Plant J.">
        <title>The Sorghum bicolor reference genome: improved assembly, gene annotations, a transcriptome atlas, and signatures of genome organization.</title>
        <authorList>
            <person name="McCormick R.F."/>
            <person name="Truong S.K."/>
            <person name="Sreedasyam A."/>
            <person name="Jenkins J."/>
            <person name="Shu S."/>
            <person name="Sims D."/>
            <person name="Kennedy M."/>
            <person name="Amirebrahimi M."/>
            <person name="Weers B.D."/>
            <person name="McKinley B."/>
            <person name="Mattison A."/>
            <person name="Morishige D.T."/>
            <person name="Grimwood J."/>
            <person name="Schmutz J."/>
            <person name="Mullet J.E."/>
        </authorList>
    </citation>
    <scope>NUCLEOTIDE SEQUENCE [LARGE SCALE GENOMIC DNA]</scope>
    <source>
        <strain evidence="2">cv. BTx623</strain>
    </source>
</reference>
<organism evidence="1 2">
    <name type="scientific">Sorghum bicolor</name>
    <name type="common">Sorghum</name>
    <name type="synonym">Sorghum vulgare</name>
    <dbReference type="NCBI Taxonomy" id="4558"/>
    <lineage>
        <taxon>Eukaryota</taxon>
        <taxon>Viridiplantae</taxon>
        <taxon>Streptophyta</taxon>
        <taxon>Embryophyta</taxon>
        <taxon>Tracheophyta</taxon>
        <taxon>Spermatophyta</taxon>
        <taxon>Magnoliopsida</taxon>
        <taxon>Liliopsida</taxon>
        <taxon>Poales</taxon>
        <taxon>Poaceae</taxon>
        <taxon>PACMAD clade</taxon>
        <taxon>Panicoideae</taxon>
        <taxon>Andropogonodae</taxon>
        <taxon>Andropogoneae</taxon>
        <taxon>Sorghinae</taxon>
        <taxon>Sorghum</taxon>
    </lineage>
</organism>
<reference evidence="1 2" key="1">
    <citation type="journal article" date="2009" name="Nature">
        <title>The Sorghum bicolor genome and the diversification of grasses.</title>
        <authorList>
            <person name="Paterson A.H."/>
            <person name="Bowers J.E."/>
            <person name="Bruggmann R."/>
            <person name="Dubchak I."/>
            <person name="Grimwood J."/>
            <person name="Gundlach H."/>
            <person name="Haberer G."/>
            <person name="Hellsten U."/>
            <person name="Mitros T."/>
            <person name="Poliakov A."/>
            <person name="Schmutz J."/>
            <person name="Spannagl M."/>
            <person name="Tang H."/>
            <person name="Wang X."/>
            <person name="Wicker T."/>
            <person name="Bharti A.K."/>
            <person name="Chapman J."/>
            <person name="Feltus F.A."/>
            <person name="Gowik U."/>
            <person name="Grigoriev I.V."/>
            <person name="Lyons E."/>
            <person name="Maher C.A."/>
            <person name="Martis M."/>
            <person name="Narechania A."/>
            <person name="Otillar R.P."/>
            <person name="Penning B.W."/>
            <person name="Salamov A.A."/>
            <person name="Wang Y."/>
            <person name="Zhang L."/>
            <person name="Carpita N.C."/>
            <person name="Freeling M."/>
            <person name="Gingle A.R."/>
            <person name="Hash C.T."/>
            <person name="Keller B."/>
            <person name="Klein P."/>
            <person name="Kresovich S."/>
            <person name="McCann M.C."/>
            <person name="Ming R."/>
            <person name="Peterson D.G."/>
            <person name="Mehboob-ur-Rahman"/>
            <person name="Ware D."/>
            <person name="Westhoff P."/>
            <person name="Mayer K.F."/>
            <person name="Messing J."/>
            <person name="Rokhsar D.S."/>
        </authorList>
    </citation>
    <scope>NUCLEOTIDE SEQUENCE [LARGE SCALE GENOMIC DNA]</scope>
    <source>
        <strain evidence="2">cv. BTx623</strain>
    </source>
</reference>
<dbReference type="Gramene" id="OQU77273">
    <property type="protein sequence ID" value="OQU77273"/>
    <property type="gene ID" value="SORBI_3009G021900"/>
</dbReference>
<dbReference type="EMBL" id="CM000768">
    <property type="protein sequence ID" value="OQU77273.1"/>
    <property type="molecule type" value="Genomic_DNA"/>
</dbReference>
<dbReference type="Proteomes" id="UP000000768">
    <property type="component" value="Chromosome 9"/>
</dbReference>
<protein>
    <submittedName>
        <fullName evidence="1">Uncharacterized protein</fullName>
    </submittedName>
</protein>
<evidence type="ECO:0000313" key="2">
    <source>
        <dbReference type="Proteomes" id="UP000000768"/>
    </source>
</evidence>
<dbReference type="AlphaFoldDB" id="A0A1Z5R0H0"/>
<sequence length="141" mass="15410">MQATDASRVCCVRLTYCVRLTMGKMCAVENAVASITMPSATNISPVASNQAEECSPLGSNACSFLLKLMVRRTKTDAKENHNSEFDTLFSGSGGNDGSHGNIKYIFVTRICLRKSPFRARMSSWSLSMTLSSPQITCLNPW</sequence>
<accession>A0A1Z5R0H0</accession>
<evidence type="ECO:0000313" key="1">
    <source>
        <dbReference type="EMBL" id="OQU77273.1"/>
    </source>
</evidence>